<keyword evidence="3 4" id="KW-0418">Kinase</keyword>
<dbReference type="Gene3D" id="3.30.420.40">
    <property type="match status" value="2"/>
</dbReference>
<evidence type="ECO:0000256" key="2">
    <source>
        <dbReference type="ARBA" id="ARBA00022679"/>
    </source>
</evidence>
<dbReference type="SUPFAM" id="SSF53067">
    <property type="entry name" value="Actin-like ATPase domain"/>
    <property type="match status" value="2"/>
</dbReference>
<protein>
    <submittedName>
        <fullName evidence="7">Xylulokinase</fullName>
    </submittedName>
</protein>
<dbReference type="GO" id="GO:0016773">
    <property type="term" value="F:phosphotransferase activity, alcohol group as acceptor"/>
    <property type="evidence" value="ECO:0007669"/>
    <property type="project" value="InterPro"/>
</dbReference>
<dbReference type="PANTHER" id="PTHR43095:SF5">
    <property type="entry name" value="XYLULOSE KINASE"/>
    <property type="match status" value="1"/>
</dbReference>
<dbReference type="InterPro" id="IPR018485">
    <property type="entry name" value="FGGY_C"/>
</dbReference>
<evidence type="ECO:0000259" key="6">
    <source>
        <dbReference type="Pfam" id="PF02782"/>
    </source>
</evidence>
<name>A0A1X7JW80_9BACT</name>
<dbReference type="Pfam" id="PF00370">
    <property type="entry name" value="FGGY_N"/>
    <property type="match status" value="1"/>
</dbReference>
<dbReference type="AlphaFoldDB" id="A0A1X7JW80"/>
<sequence>MNKKCLMGVDVGTSETKGVLVDLSGAVIASASHPHELIIPRQGWAEHDPEVAWWGGLKSVIKDLLDGSGVSSDEIASFGCSTIAPCMVPMDEKGVALRNAVLYGIDTRATEEISELNSAIGEDEIFSRCGNSLSSQAVGPKILWLRKNEPQIYDKAHKIGTGSTYLVARLTGEWWIDHYTACNYVPCYDVASQGWAEDLCSSIVDIDKLPAIGWTSQIAGYVTEEAALETGLAVGTPVIVGATDAASEAVSVGVVEPGQMMLMYGSTLFMVQVTDSPVTDTRLWSAPFLFPGTYSLMAGMATTGVLTKWFRDNCALDLVDQESRDGVSAFSRLAEMASNVSPGAEGLIVLPYFSGERTPINDPGARGTVFGLTLSHGREHIYRAILEGVGHGVRHHVDLLEAIGAAPEEFRAVGGGTKNLPWLQMVSDICGIEQLVPPVTFGASYGDAFLAGLGIGLFADHGDIKSWIGDPLKIGNDLDLKPLYDLYHKVYLDLYRSTASLMHDLGVLSRKS</sequence>
<comment type="similarity">
    <text evidence="1 4">Belongs to the FGGY kinase family.</text>
</comment>
<dbReference type="InterPro" id="IPR018483">
    <property type="entry name" value="Carb_kinase_FGGY_CS"/>
</dbReference>
<reference evidence="8" key="1">
    <citation type="submission" date="2017-04" db="EMBL/GenBank/DDBJ databases">
        <authorList>
            <person name="Varghese N."/>
            <person name="Submissions S."/>
        </authorList>
    </citation>
    <scope>NUCLEOTIDE SEQUENCE [LARGE SCALE GENOMIC DNA]</scope>
    <source>
        <strain evidence="8">USBA 82</strain>
    </source>
</reference>
<dbReference type="InterPro" id="IPR000577">
    <property type="entry name" value="Carb_kinase_FGGY"/>
</dbReference>
<dbReference type="RefSeq" id="WP_200806649.1">
    <property type="nucleotide sequence ID" value="NZ_FXBB01000017.1"/>
</dbReference>
<dbReference type="GO" id="GO:0016301">
    <property type="term" value="F:kinase activity"/>
    <property type="evidence" value="ECO:0007669"/>
    <property type="project" value="UniProtKB-KW"/>
</dbReference>
<accession>A0A1X7JW80</accession>
<dbReference type="InterPro" id="IPR018484">
    <property type="entry name" value="FGGY_N"/>
</dbReference>
<proteinExistence type="inferred from homology"/>
<evidence type="ECO:0000256" key="4">
    <source>
        <dbReference type="RuleBase" id="RU003733"/>
    </source>
</evidence>
<evidence type="ECO:0000259" key="5">
    <source>
        <dbReference type="Pfam" id="PF00370"/>
    </source>
</evidence>
<feature type="domain" description="Carbohydrate kinase FGGY N-terminal" evidence="5">
    <location>
        <begin position="7"/>
        <end position="249"/>
    </location>
</feature>
<dbReference type="EMBL" id="FXBB01000017">
    <property type="protein sequence ID" value="SMG32348.1"/>
    <property type="molecule type" value="Genomic_DNA"/>
</dbReference>
<dbReference type="STRING" id="561720.SAMN06275492_11726"/>
<evidence type="ECO:0000313" key="7">
    <source>
        <dbReference type="EMBL" id="SMG32348.1"/>
    </source>
</evidence>
<gene>
    <name evidence="7" type="ORF">SAMN06275492_11726</name>
</gene>
<keyword evidence="2 4" id="KW-0808">Transferase</keyword>
<dbReference type="InterPro" id="IPR050406">
    <property type="entry name" value="FGGY_Carb_Kinase"/>
</dbReference>
<dbReference type="PIRSF" id="PIRSF000538">
    <property type="entry name" value="GlpK"/>
    <property type="match status" value="1"/>
</dbReference>
<evidence type="ECO:0000256" key="3">
    <source>
        <dbReference type="ARBA" id="ARBA00022777"/>
    </source>
</evidence>
<feature type="domain" description="Carbohydrate kinase FGGY C-terminal" evidence="6">
    <location>
        <begin position="266"/>
        <end position="452"/>
    </location>
</feature>
<dbReference type="PROSITE" id="PS00445">
    <property type="entry name" value="FGGY_KINASES_2"/>
    <property type="match status" value="1"/>
</dbReference>
<dbReference type="Pfam" id="PF02782">
    <property type="entry name" value="FGGY_C"/>
    <property type="match status" value="1"/>
</dbReference>
<keyword evidence="8" id="KW-1185">Reference proteome</keyword>
<dbReference type="InterPro" id="IPR043129">
    <property type="entry name" value="ATPase_NBD"/>
</dbReference>
<evidence type="ECO:0000313" key="8">
    <source>
        <dbReference type="Proteomes" id="UP000193355"/>
    </source>
</evidence>
<evidence type="ECO:0000256" key="1">
    <source>
        <dbReference type="ARBA" id="ARBA00009156"/>
    </source>
</evidence>
<dbReference type="PANTHER" id="PTHR43095">
    <property type="entry name" value="SUGAR KINASE"/>
    <property type="match status" value="1"/>
</dbReference>
<dbReference type="GO" id="GO:0005975">
    <property type="term" value="P:carbohydrate metabolic process"/>
    <property type="evidence" value="ECO:0007669"/>
    <property type="project" value="InterPro"/>
</dbReference>
<dbReference type="Proteomes" id="UP000193355">
    <property type="component" value="Unassembled WGS sequence"/>
</dbReference>
<dbReference type="CDD" id="cd07804">
    <property type="entry name" value="ASKHA_NBD_FGGY_RrXK-like"/>
    <property type="match status" value="1"/>
</dbReference>
<organism evidence="7 8">
    <name type="scientific">Dethiosulfovibrio salsuginis</name>
    <dbReference type="NCBI Taxonomy" id="561720"/>
    <lineage>
        <taxon>Bacteria</taxon>
        <taxon>Thermotogati</taxon>
        <taxon>Synergistota</taxon>
        <taxon>Synergistia</taxon>
        <taxon>Synergistales</taxon>
        <taxon>Dethiosulfovibrionaceae</taxon>
        <taxon>Dethiosulfovibrio</taxon>
    </lineage>
</organism>